<organism evidence="1 2">
    <name type="scientific">Pseudohongiella spirulinae</name>
    <dbReference type="NCBI Taxonomy" id="1249552"/>
    <lineage>
        <taxon>Bacteria</taxon>
        <taxon>Pseudomonadati</taxon>
        <taxon>Pseudomonadota</taxon>
        <taxon>Gammaproteobacteria</taxon>
        <taxon>Pseudomonadales</taxon>
        <taxon>Pseudohongiellaceae</taxon>
        <taxon>Pseudohongiella</taxon>
    </lineage>
</organism>
<dbReference type="Gene3D" id="3.40.50.300">
    <property type="entry name" value="P-loop containing nucleotide triphosphate hydrolases"/>
    <property type="match status" value="1"/>
</dbReference>
<dbReference type="Proteomes" id="UP000065641">
    <property type="component" value="Chromosome"/>
</dbReference>
<keyword evidence="2" id="KW-1185">Reference proteome</keyword>
<dbReference type="KEGG" id="pspi:PS2015_2648"/>
<gene>
    <name evidence="1" type="ORF">PS2015_2648</name>
</gene>
<evidence type="ECO:0000313" key="2">
    <source>
        <dbReference type="Proteomes" id="UP000065641"/>
    </source>
</evidence>
<protein>
    <recommendedName>
        <fullName evidence="3">Gluconokinase</fullName>
    </recommendedName>
</protein>
<dbReference type="InterPro" id="IPR027417">
    <property type="entry name" value="P-loop_NTPase"/>
</dbReference>
<sequence length="178" mass="19829">MEDQKGNNSTTSAWLLFGLSGSGKNYVADVLASHYGWPVYHADDDITPAMRRALAEARPFTEQMRDEFFQLLADKINARLQAAQDGSTPTGPLLVTQGVYKNRHRHYLQSRIPGLRLLWIDALPQVIDRRLESRCEGISADSARALVKDFEAPAVACARLQNNSDAENIISQFRAIVS</sequence>
<evidence type="ECO:0000313" key="1">
    <source>
        <dbReference type="EMBL" id="ALO47280.1"/>
    </source>
</evidence>
<name>A0A0S2KG20_9GAMM</name>
<dbReference type="SUPFAM" id="SSF52540">
    <property type="entry name" value="P-loop containing nucleoside triphosphate hydrolases"/>
    <property type="match status" value="1"/>
</dbReference>
<dbReference type="EMBL" id="CP013189">
    <property type="protein sequence ID" value="ALO47280.1"/>
    <property type="molecule type" value="Genomic_DNA"/>
</dbReference>
<proteinExistence type="predicted"/>
<reference evidence="1 2" key="1">
    <citation type="submission" date="2015-11" db="EMBL/GenBank/DDBJ databases">
        <authorList>
            <person name="Zhang Y."/>
            <person name="Guo Z."/>
        </authorList>
    </citation>
    <scope>NUCLEOTIDE SEQUENCE [LARGE SCALE GENOMIC DNA]</scope>
    <source>
        <strain evidence="1 2">KCTC 32221</strain>
    </source>
</reference>
<dbReference type="AlphaFoldDB" id="A0A0S2KG20"/>
<dbReference type="RefSeq" id="WP_058022685.1">
    <property type="nucleotide sequence ID" value="NZ_CP013189.1"/>
</dbReference>
<evidence type="ECO:0008006" key="3">
    <source>
        <dbReference type="Google" id="ProtNLM"/>
    </source>
</evidence>
<accession>A0A0S2KG20</accession>
<dbReference type="STRING" id="1249552.PS2015_2648"/>